<dbReference type="NCBIfam" id="TIGR04131">
    <property type="entry name" value="Bac_Flav_CTERM"/>
    <property type="match status" value="1"/>
</dbReference>
<dbReference type="OrthoDB" id="1236981at2"/>
<accession>A0A344LTZ9</accession>
<proteinExistence type="predicted"/>
<dbReference type="Proteomes" id="UP000251561">
    <property type="component" value="Chromosome"/>
</dbReference>
<feature type="domain" description="Immunoglobulin" evidence="2">
    <location>
        <begin position="369"/>
        <end position="445"/>
    </location>
</feature>
<dbReference type="RefSeq" id="WP_113678348.1">
    <property type="nucleotide sequence ID" value="NZ_CP030261.1"/>
</dbReference>
<gene>
    <name evidence="3" type="ORF">HYN86_12630</name>
</gene>
<sequence length="3481" mass="359878">MKKNFTFCNLKLQKRLLGLLTLFFICANAFSQTICRPVSHTNSTGGGLICIGVGVNSPANAYDSAGLSTYATLTNGVAIGDCFAEETITLNQTARAGDQVAIYFGTGNGLLDLSLLSNATVQAKNSGTNVGSRMDLNNPLLNLNLLNGNTIAVAKVPITGDTNQIQVQVGGGLVALLVSLRVYDVRLEFAQPTVSGGLTQSICAGIPTTLTATPAAGTTLAWYGSEFSTTALAVGNTYTTPALTANTTYYIAIARAGGCEGNVRVPVVLNVSNPIAPAYSNVGTTVCSTGAAQQTTLSLVNPVPGTTYNWYSSQTGGVSLASGTTYSPTVPLGTTSFFVEASIGGCVSPTRTRIDVVSTAVPATPTVLTQSVTIQSGQNATLSAATTDVGAQLNWYEAASGGTAVATNTAAFTTPILTATKTYYVEAQSPNGNCVSAARVPVTVTVQPAALGGCLEASSQVTTQVGICLLCNATNPNFSVDGNPATAARLTIPANVLGSMQQTLQFTNPGKAGDIVDVDLELPGGLADLQLLSVISLATYNGATYNNDRVTINNSLITLQLLSGTRYRASVTAGANFDRVEVRLGGVLGLITNLDIYQAAYRYKAPVITGDTNICSGQTATLTASLAVGETINWYSAASGGASLASTATFTTPALTADTTYYVEITRNGCVNGERNPVQVLITSPVEPVVVATPLNLCAGRTSTITVQSPVTGTTYNWYDANSGGNLLFTGTSFSTPALSTTTTYYVEAAIGSCVSARTPILLNVTPVPDAPTALSSTVIIQSGQNVTLQVSPVSGVDNDWYDAPIGGNLVAVDTDNFTPPTPLTSNTTYYVQARNIAGDCLSSTRTAINVVVINAVSSCLQPNGQSVNIGSGVACVFCSSSNEGAATDLDINTASRLTLGVSLIGSYIEQILTFGTPGEAGDIIDVELNLPGGLADVNLLASVSLATFNNTVYNNDRTPISSSLLNLQLLSGTRYKASFKTNAVFDRVEIRLAGGLLTALTSLDIYGASYRFPDAVITGNTAPICANQAALLTASSTGSEVYSWYSTPTGGLPLTTTLINGVETLNTGPLAATATYYLEAARGGCLNIARQLVTVNVNPYSVASDIIVPSSLEASCSGEEVIVPTSALVGAQFRYYTSQNKDVEIVDGTVIGSASFSKDAVTGALTITNLNAAGSPYTYFVSVSSPTTCENQFNTLQPVTVTFPSTTALNVIATPLEGCGSASLRNAITNFDSSGNTTYTFYDSSNNVITADAAANITVSGNYSVEAQLTTDTCPSARATIAVVIRALPSLVVTNPQESVNIGSNVTLTAVSTGTITWFDPQGNALTGPAFTTGVLNTPGVYTYTAVASDGFCTATATKIINVIDLSSCQSLAERVYANAQSTGNILTGTVSNPANAVDGNPQTFSTITTGLGLLGIGTTWQNLTWPSVVTKGTPVTVKLGSEYSLLAVGQNLSVVGTIGGVDIGAMQSVSGSLLNLISGDNTYEFTFVPSDVSGPQDYDGIRIQSASLVSVAQNTKVFDAHYNRQVSTLACTPGDIQDIFYGTTDLGLPVGAVTAAVGVSDAWNIADNDITTFATMYSGVGALAAADLTVQFKTPSVLSDSLRIVVSKPGALLDVTLLTGFTIQRYLGNVAVGAPIQNTSNLLSIRLLPGNSLAMVLVSSPTEIYDRVRIRLGGVVGVLDFLRVHTVERTANTTVIGADPQNKITVCPGAAITLQIPEEACSTYIWYDAATGGNSVATGLTYTIPANLPAGIYKYYVQPVRYGCESFARGEVTVEVKASAPVNALTDITLNGGTVTSVCSASGTLTLATGLSGTPVLTNPVYAWYSFDGTTGVLIPGETTAQLVVNGLAPGTYTYYVGVSSDEFCETAAVDRKQITFTILPPSIVNDITVDDVTVCDGLPALLTPTAPALSSPVFTWYLDANKTQPIINGAVIAGVTYAIDSAGVLTATGLTKAVSPITYYVAVSSTNTCENLAGTLQDAVIIVSDPNTPTTTDTTQDFCLSAAPTVANIQVNESNVVWYDAATGGNVIASTTPLVNRIYYGSATDAVTSCGSSVRLEVAVTVNDPATPTLVTAGTQNFCQVNAPTFASIQTNETNIVWYTASTGGTVIPSTTALTTGQYFAAISDPVSGCESSVRLTVDVIVSDPATPTLVTAGTQNFCQVNAPTFASIQMNQANIVWYTALTGGTVIPSATALTTGQYFAAISDPASGCESSVRLTVDVIVSDPATPTLVSAGTQNFCQEDAPTFASIQTNETNIVWYTALTGGTVIPSTTALTTGQYFAAILDASSGCESSVRLTVDVILSDPATPTLVTAGTQNFCQVNAPTFASIQTNETNIVWYTALTGGTLIPSTTALTTGQYFAAISDPASGCESSVRLTVDVIVSDPATPTLVTAGTQNFCQVNAPTFASIQTNETNIVWYTALTGGTVIPSTTALTTGQYFAAISDPASGCESSVRLTVDIIVNDPGTPTLVTAGTQNFCQVNAPTFASIQTNETNIVWYTALTGGTLIPSITALTTGQYFAAISDPITGCESASRLTVDVIVSDPATPTLVTAGTQNFCQENAPTFASIQTNETNIVWYTALTGGTVIPSTTALTTGQYFAAISDPASGCESSVRLTVDVIVSDPATPTLVTAGTQNFCQVNAPTFASIQTNETNIVWYTALTGGTVIPSTTALTTGQYFAAISDPVSGCESSVRLTVDIIVNDPGTPTLVTAGTQNFCQVNAPTFASIQTNQANIVWYTALTGGTVIPSATALTTGQYFAAISDPVSGCESSVRLTVDVIVSDPATPTLVTAGTQNFCQVNAPTFASIQTNETNIVWYTALTGGTVIPSTTALTTGQYFAAILDPASGCESSVRLTVDVIVNDPATPTTTAATQAFCSGTNPTVANIQVNESNVVWYTTQTGGTALASTTALTTAAYFGAIQDLATGCESSVRLQVAVTVGNTLNPTTNNAAQNFCSANAPTVASIQVNESNVTWFSSATGGTAIPAGTALTSGIYFGNIVDAVTGCESTTRLQVTVTVVDPSATPTTTSTTQNFCTLNSPTVASIQVNEANVVWYTTATGGTALPPATALTTGTYYGAVASAIGCENPARLAVTVNVNTPSVVTTPRTTQTFCLSAAPTLANILVNEANVAFYTSATGGTPLAANTPLTATTYYASSLTNTFNGCDNGPRLGITIAFENDAAVQIATTDDTPCVFKGVTYSIANGKSNYVWTVNGGTIVTGGGTSDGSVTVSWSDVGPGTITVAYVNNCDERTVKTLNVNVTSCSDLTITHTVDNPTPNFGDQVTFTITVNNVGEGDFINTIVSNLLPSGLELVSSTATSGIYDPNTQLWTIPSLNAGQSVVLTIVAEVLPNGNYTSVAAVEISTPLDVDASNNSASVTLVPICLTVYNEFTPNNDGKNDLFRIDCIESYPNNELKVFNRWGALVYSKVHYENDWNGTANVSGVVNRGDMLPTGTYFYVITIGDGTVKKGWLSIMR</sequence>
<organism evidence="3 4">
    <name type="scientific">Flavobacterium fluviale</name>
    <dbReference type="NCBI Taxonomy" id="2249356"/>
    <lineage>
        <taxon>Bacteria</taxon>
        <taxon>Pseudomonadati</taxon>
        <taxon>Bacteroidota</taxon>
        <taxon>Flavobacteriia</taxon>
        <taxon>Flavobacteriales</taxon>
        <taxon>Flavobacteriaceae</taxon>
        <taxon>Flavobacterium</taxon>
    </lineage>
</organism>
<dbReference type="NCBIfam" id="TIGR01451">
    <property type="entry name" value="B_ant_repeat"/>
    <property type="match status" value="1"/>
</dbReference>
<name>A0A344LTZ9_9FLAO</name>
<dbReference type="KEGG" id="ffl:HYN86_12630"/>
<dbReference type="InterPro" id="IPR047589">
    <property type="entry name" value="DUF11_rpt"/>
</dbReference>
<feature type="chain" id="PRO_5016641882" description="Immunoglobulin domain-containing protein" evidence="1">
    <location>
        <begin position="32"/>
        <end position="3481"/>
    </location>
</feature>
<reference evidence="3 4" key="1">
    <citation type="submission" date="2018-06" db="EMBL/GenBank/DDBJ databases">
        <title>Genome sequencing of Flavobacterium.</title>
        <authorList>
            <person name="Baek M.-G."/>
            <person name="Yi H."/>
        </authorList>
    </citation>
    <scope>NUCLEOTIDE SEQUENCE [LARGE SCALE GENOMIC DNA]</scope>
    <source>
        <strain evidence="3 4">HYN0086</strain>
    </source>
</reference>
<dbReference type="Pfam" id="PF01345">
    <property type="entry name" value="DUF11"/>
    <property type="match status" value="1"/>
</dbReference>
<feature type="signal peptide" evidence="1">
    <location>
        <begin position="1"/>
        <end position="31"/>
    </location>
</feature>
<keyword evidence="4" id="KW-1185">Reference proteome</keyword>
<dbReference type="InterPro" id="IPR001434">
    <property type="entry name" value="OmcB-like_DUF11"/>
</dbReference>
<feature type="domain" description="Immunoglobulin" evidence="2">
    <location>
        <begin position="1296"/>
        <end position="1367"/>
    </location>
</feature>
<dbReference type="InterPro" id="IPR044023">
    <property type="entry name" value="Ig_7"/>
</dbReference>
<dbReference type="InterPro" id="IPR003599">
    <property type="entry name" value="Ig_sub"/>
</dbReference>
<evidence type="ECO:0000313" key="4">
    <source>
        <dbReference type="Proteomes" id="UP000251561"/>
    </source>
</evidence>
<evidence type="ECO:0000259" key="2">
    <source>
        <dbReference type="SMART" id="SM00409"/>
    </source>
</evidence>
<keyword evidence="1" id="KW-0732">Signal</keyword>
<evidence type="ECO:0000256" key="1">
    <source>
        <dbReference type="SAM" id="SignalP"/>
    </source>
</evidence>
<dbReference type="SMART" id="SM00409">
    <property type="entry name" value="IG"/>
    <property type="match status" value="3"/>
</dbReference>
<evidence type="ECO:0000313" key="3">
    <source>
        <dbReference type="EMBL" id="AXB57391.1"/>
    </source>
</evidence>
<feature type="domain" description="Immunoglobulin" evidence="2">
    <location>
        <begin position="609"/>
        <end position="681"/>
    </location>
</feature>
<dbReference type="InterPro" id="IPR026341">
    <property type="entry name" value="T9SS_type_B"/>
</dbReference>
<protein>
    <recommendedName>
        <fullName evidence="2">Immunoglobulin domain-containing protein</fullName>
    </recommendedName>
</protein>
<dbReference type="EMBL" id="CP030261">
    <property type="protein sequence ID" value="AXB57391.1"/>
    <property type="molecule type" value="Genomic_DNA"/>
</dbReference>
<dbReference type="Pfam" id="PF19081">
    <property type="entry name" value="Ig_7"/>
    <property type="match status" value="17"/>
</dbReference>
<dbReference type="Pfam" id="PF13585">
    <property type="entry name" value="CHU_C"/>
    <property type="match status" value="1"/>
</dbReference>